<dbReference type="GO" id="GO:0006352">
    <property type="term" value="P:DNA-templated transcription initiation"/>
    <property type="evidence" value="ECO:0007669"/>
    <property type="project" value="InterPro"/>
</dbReference>
<evidence type="ECO:0000256" key="5">
    <source>
        <dbReference type="ARBA" id="ARBA00023015"/>
    </source>
</evidence>
<name>A0A7C3UQ74_UNCW3</name>
<accession>A0A7C3UQ74</accession>
<protein>
    <submittedName>
        <fullName evidence="12">RNA polymerase sigma-54 factor</fullName>
    </submittedName>
</protein>
<dbReference type="GO" id="GO:0001216">
    <property type="term" value="F:DNA-binding transcription activator activity"/>
    <property type="evidence" value="ECO:0007669"/>
    <property type="project" value="InterPro"/>
</dbReference>
<feature type="compositionally biased region" description="Basic and acidic residues" evidence="9">
    <location>
        <begin position="64"/>
        <end position="75"/>
    </location>
</feature>
<dbReference type="PANTHER" id="PTHR32248:SF4">
    <property type="entry name" value="RNA POLYMERASE SIGMA-54 FACTOR"/>
    <property type="match status" value="1"/>
</dbReference>
<dbReference type="GO" id="GO:0000428">
    <property type="term" value="C:DNA-directed RNA polymerase complex"/>
    <property type="evidence" value="ECO:0007669"/>
    <property type="project" value="UniProtKB-KW"/>
</dbReference>
<proteinExistence type="inferred from homology"/>
<dbReference type="Pfam" id="PF04963">
    <property type="entry name" value="Sigma54_CBD"/>
    <property type="match status" value="1"/>
</dbReference>
<dbReference type="Pfam" id="PF00309">
    <property type="entry name" value="Sigma54_AID"/>
    <property type="match status" value="1"/>
</dbReference>
<evidence type="ECO:0000259" key="10">
    <source>
        <dbReference type="Pfam" id="PF04552"/>
    </source>
</evidence>
<comment type="similarity">
    <text evidence="1">Belongs to the sigma-54 factor family.</text>
</comment>
<comment type="caution">
    <text evidence="12">The sequence shown here is derived from an EMBL/GenBank/DDBJ whole genome shotgun (WGS) entry which is preliminary data.</text>
</comment>
<dbReference type="EMBL" id="DTMQ01000040">
    <property type="protein sequence ID" value="HGE99624.1"/>
    <property type="molecule type" value="Genomic_DNA"/>
</dbReference>
<keyword evidence="3" id="KW-0808">Transferase</keyword>
<dbReference type="GO" id="GO:0003677">
    <property type="term" value="F:DNA binding"/>
    <property type="evidence" value="ECO:0007669"/>
    <property type="project" value="UniProtKB-KW"/>
</dbReference>
<evidence type="ECO:0000256" key="6">
    <source>
        <dbReference type="ARBA" id="ARBA00023082"/>
    </source>
</evidence>
<dbReference type="InterPro" id="IPR038709">
    <property type="entry name" value="RpoN_core-bd_sf"/>
</dbReference>
<dbReference type="GO" id="GO:0016779">
    <property type="term" value="F:nucleotidyltransferase activity"/>
    <property type="evidence" value="ECO:0007669"/>
    <property type="project" value="UniProtKB-KW"/>
</dbReference>
<keyword evidence="7" id="KW-0238">DNA-binding</keyword>
<evidence type="ECO:0000256" key="3">
    <source>
        <dbReference type="ARBA" id="ARBA00022679"/>
    </source>
</evidence>
<dbReference type="PRINTS" id="PR00045">
    <property type="entry name" value="SIGMA54FCT"/>
</dbReference>
<gene>
    <name evidence="12" type="primary">rpoN</name>
    <name evidence="12" type="ORF">ENX07_06110</name>
</gene>
<evidence type="ECO:0000313" key="12">
    <source>
        <dbReference type="EMBL" id="HGE99624.1"/>
    </source>
</evidence>
<dbReference type="Pfam" id="PF04552">
    <property type="entry name" value="Sigma54_DBD"/>
    <property type="match status" value="1"/>
</dbReference>
<feature type="domain" description="RNA polymerase sigma factor 54 core-binding" evidence="11">
    <location>
        <begin position="111"/>
        <end position="287"/>
    </location>
</feature>
<evidence type="ECO:0000256" key="9">
    <source>
        <dbReference type="SAM" id="MobiDB-lite"/>
    </source>
</evidence>
<dbReference type="InterPro" id="IPR000394">
    <property type="entry name" value="RNA_pol_sigma_54"/>
</dbReference>
<evidence type="ECO:0000256" key="4">
    <source>
        <dbReference type="ARBA" id="ARBA00022695"/>
    </source>
</evidence>
<dbReference type="NCBIfam" id="TIGR02395">
    <property type="entry name" value="rpoN_sigma"/>
    <property type="match status" value="1"/>
</dbReference>
<dbReference type="PANTHER" id="PTHR32248">
    <property type="entry name" value="RNA POLYMERASE SIGMA-54 FACTOR"/>
    <property type="match status" value="1"/>
</dbReference>
<evidence type="ECO:0000256" key="7">
    <source>
        <dbReference type="ARBA" id="ARBA00023125"/>
    </source>
</evidence>
<dbReference type="GO" id="GO:0016987">
    <property type="term" value="F:sigma factor activity"/>
    <property type="evidence" value="ECO:0007669"/>
    <property type="project" value="UniProtKB-KW"/>
</dbReference>
<feature type="compositionally biased region" description="Acidic residues" evidence="9">
    <location>
        <begin position="48"/>
        <end position="63"/>
    </location>
</feature>
<feature type="domain" description="RNA polymerase sigma factor 54 DNA-binding" evidence="10">
    <location>
        <begin position="303"/>
        <end position="455"/>
    </location>
</feature>
<keyword evidence="4" id="KW-0548">Nucleotidyltransferase</keyword>
<evidence type="ECO:0000256" key="1">
    <source>
        <dbReference type="ARBA" id="ARBA00008798"/>
    </source>
</evidence>
<keyword evidence="6" id="KW-0731">Sigma factor</keyword>
<dbReference type="PROSITE" id="PS00718">
    <property type="entry name" value="SIGMA54_2"/>
    <property type="match status" value="1"/>
</dbReference>
<dbReference type="PROSITE" id="PS50044">
    <property type="entry name" value="SIGMA54_3"/>
    <property type="match status" value="1"/>
</dbReference>
<keyword evidence="5" id="KW-0805">Transcription regulation</keyword>
<dbReference type="InterPro" id="IPR007634">
    <property type="entry name" value="RNA_pol_sigma_54_DNA-bd"/>
</dbReference>
<keyword evidence="8" id="KW-0804">Transcription</keyword>
<dbReference type="Gene3D" id="1.10.10.60">
    <property type="entry name" value="Homeodomain-like"/>
    <property type="match status" value="1"/>
</dbReference>
<dbReference type="InterPro" id="IPR007046">
    <property type="entry name" value="RNA_pol_sigma_54_core-bd"/>
</dbReference>
<evidence type="ECO:0000256" key="2">
    <source>
        <dbReference type="ARBA" id="ARBA00022478"/>
    </source>
</evidence>
<evidence type="ECO:0000256" key="8">
    <source>
        <dbReference type="ARBA" id="ARBA00023163"/>
    </source>
</evidence>
<sequence length="461" mass="53437">MRDEIRLEQKLVLTPQLLLNIRLLALPTLELEQVIRQELEKNPTLEILPEEEAEKEPLDEEMPEERRRGEERREDEFDLSDFIPEDSGQWGIPYEEKEEFLPSAKEEAEPMESLKRILRTRLKEEDLPYAEYILQSLDEDGLLPFPLEELSEVLGIEKERVSGIIDVLKEIEPGGIGANTRQEMFLAQLKLAGFPSTSLEFQIIERFYSAFLSLNCEKIAREMRVSISEVKRALANLKSLEPRPLRKYSDKTCDFVEPDFAVHFSGENYSIIFRDERIPHLRISPYYRNVLRNPSSYTREEVEFVREKVREAVSFIKGIEARKKLLLRVVSYIVEKEKDFLKSGGKIAPLNLIDCARELGLHPSSLSRAIMRKYLSAPSGIFHLRSFFSSGIGDKPKMSVITRVKELIENEDPNSPLSDEEIRNLLQKEGVKIARRTVAKYRLLLKIPPSHLRRKNKVMGE</sequence>
<dbReference type="PIRSF" id="PIRSF000774">
    <property type="entry name" value="RpoN"/>
    <property type="match status" value="1"/>
</dbReference>
<dbReference type="AlphaFoldDB" id="A0A7C3UQ74"/>
<evidence type="ECO:0000259" key="11">
    <source>
        <dbReference type="Pfam" id="PF04963"/>
    </source>
</evidence>
<organism evidence="12">
    <name type="scientific">candidate division WOR-3 bacterium</name>
    <dbReference type="NCBI Taxonomy" id="2052148"/>
    <lineage>
        <taxon>Bacteria</taxon>
        <taxon>Bacteria division WOR-3</taxon>
    </lineage>
</organism>
<reference evidence="12" key="1">
    <citation type="journal article" date="2020" name="mSystems">
        <title>Genome- and Community-Level Interaction Insights into Carbon Utilization and Element Cycling Functions of Hydrothermarchaeota in Hydrothermal Sediment.</title>
        <authorList>
            <person name="Zhou Z."/>
            <person name="Liu Y."/>
            <person name="Xu W."/>
            <person name="Pan J."/>
            <person name="Luo Z.H."/>
            <person name="Li M."/>
        </authorList>
    </citation>
    <scope>NUCLEOTIDE SEQUENCE [LARGE SCALE GENOMIC DNA]</scope>
    <source>
        <strain evidence="12">SpSt-906</strain>
    </source>
</reference>
<keyword evidence="2" id="KW-0240">DNA-directed RNA polymerase</keyword>
<dbReference type="Gene3D" id="1.10.10.1330">
    <property type="entry name" value="RNA polymerase sigma-54 factor, core-binding domain"/>
    <property type="match status" value="1"/>
</dbReference>
<feature type="region of interest" description="Disordered" evidence="9">
    <location>
        <begin position="47"/>
        <end position="75"/>
    </location>
</feature>